<evidence type="ECO:0000256" key="5">
    <source>
        <dbReference type="ARBA" id="ARBA00022801"/>
    </source>
</evidence>
<dbReference type="Pfam" id="PF17207">
    <property type="entry name" value="MCM_OB"/>
    <property type="match status" value="1"/>
</dbReference>
<comment type="catalytic activity">
    <reaction evidence="11">
        <text>ATP + H2O = ADP + phosphate + H(+)</text>
        <dbReference type="Rhea" id="RHEA:13065"/>
        <dbReference type="ChEBI" id="CHEBI:15377"/>
        <dbReference type="ChEBI" id="CHEBI:15378"/>
        <dbReference type="ChEBI" id="CHEBI:30616"/>
        <dbReference type="ChEBI" id="CHEBI:43474"/>
        <dbReference type="ChEBI" id="CHEBI:456216"/>
        <dbReference type="EC" id="3.6.4.12"/>
    </reaction>
</comment>
<feature type="compositionally biased region" description="Low complexity" evidence="12">
    <location>
        <begin position="212"/>
        <end position="245"/>
    </location>
</feature>
<dbReference type="PROSITE" id="PS00847">
    <property type="entry name" value="MCM_1"/>
    <property type="match status" value="1"/>
</dbReference>
<dbReference type="SMART" id="SM00382">
    <property type="entry name" value="AAA"/>
    <property type="match status" value="1"/>
</dbReference>
<comment type="caution">
    <text evidence="14">The sequence shown here is derived from an EMBL/GenBank/DDBJ whole genome shotgun (WGS) entry which is preliminary data.</text>
</comment>
<dbReference type="Gene3D" id="3.30.1640.10">
    <property type="entry name" value="mini-chromosome maintenance (MCM) complex, chain A, domain 1"/>
    <property type="match status" value="1"/>
</dbReference>
<comment type="subcellular location">
    <subcellularLocation>
        <location evidence="1 11">Nucleus</location>
    </subcellularLocation>
</comment>
<dbReference type="GO" id="GO:0071162">
    <property type="term" value="C:CMG complex"/>
    <property type="evidence" value="ECO:0007669"/>
    <property type="project" value="UniProtKB-ARBA"/>
</dbReference>
<dbReference type="GO" id="GO:0042555">
    <property type="term" value="C:MCM complex"/>
    <property type="evidence" value="ECO:0007669"/>
    <property type="project" value="UniProtKB-UniRule"/>
</dbReference>
<keyword evidence="15" id="KW-1185">Reference proteome</keyword>
<dbReference type="GO" id="GO:1902975">
    <property type="term" value="P:mitotic DNA replication initiation"/>
    <property type="evidence" value="ECO:0007669"/>
    <property type="project" value="TreeGrafter"/>
</dbReference>
<dbReference type="InterPro" id="IPR018525">
    <property type="entry name" value="MCM_CS"/>
</dbReference>
<evidence type="ECO:0000256" key="2">
    <source>
        <dbReference type="ARBA" id="ARBA00008010"/>
    </source>
</evidence>
<dbReference type="InterPro" id="IPR031327">
    <property type="entry name" value="MCM"/>
</dbReference>
<feature type="domain" description="MCM C-terminal AAA(+) ATPase" evidence="13">
    <location>
        <begin position="391"/>
        <end position="597"/>
    </location>
</feature>
<feature type="region of interest" description="Disordered" evidence="12">
    <location>
        <begin position="210"/>
        <end position="245"/>
    </location>
</feature>
<dbReference type="GO" id="GO:0017116">
    <property type="term" value="F:single-stranded DNA helicase activity"/>
    <property type="evidence" value="ECO:0007669"/>
    <property type="project" value="TreeGrafter"/>
</dbReference>
<evidence type="ECO:0000313" key="14">
    <source>
        <dbReference type="EMBL" id="OBA29009.1"/>
    </source>
</evidence>
<dbReference type="SMART" id="SM00350">
    <property type="entry name" value="MCM"/>
    <property type="match status" value="1"/>
</dbReference>
<evidence type="ECO:0000259" key="13">
    <source>
        <dbReference type="PROSITE" id="PS50051"/>
    </source>
</evidence>
<dbReference type="Proteomes" id="UP000092321">
    <property type="component" value="Unassembled WGS sequence"/>
</dbReference>
<dbReference type="Gene3D" id="3.40.50.300">
    <property type="entry name" value="P-loop containing nucleotide triphosphate hydrolases"/>
    <property type="match status" value="1"/>
</dbReference>
<evidence type="ECO:0000256" key="1">
    <source>
        <dbReference type="ARBA" id="ARBA00004123"/>
    </source>
</evidence>
<dbReference type="InterPro" id="IPR003593">
    <property type="entry name" value="AAA+_ATPase"/>
</dbReference>
<dbReference type="AlphaFoldDB" id="A0A1B7TJV3"/>
<dbReference type="Gene3D" id="2.40.50.140">
    <property type="entry name" value="Nucleic acid-binding proteins"/>
    <property type="match status" value="1"/>
</dbReference>
<dbReference type="GO" id="GO:0006271">
    <property type="term" value="P:DNA strand elongation involved in DNA replication"/>
    <property type="evidence" value="ECO:0007669"/>
    <property type="project" value="TreeGrafter"/>
</dbReference>
<gene>
    <name evidence="14" type="ORF">HANVADRAFT_50956</name>
</gene>
<dbReference type="InterPro" id="IPR033762">
    <property type="entry name" value="MCM_OB"/>
</dbReference>
<comment type="similarity">
    <text evidence="2 10">Belongs to the MCM family.</text>
</comment>
<dbReference type="GO" id="GO:0005524">
    <property type="term" value="F:ATP binding"/>
    <property type="evidence" value="ECO:0007669"/>
    <property type="project" value="UniProtKB-UniRule"/>
</dbReference>
<reference evidence="15" key="1">
    <citation type="journal article" date="2016" name="Proc. Natl. Acad. Sci. U.S.A.">
        <title>Comparative genomics of biotechnologically important yeasts.</title>
        <authorList>
            <person name="Riley R."/>
            <person name="Haridas S."/>
            <person name="Wolfe K.H."/>
            <person name="Lopes M.R."/>
            <person name="Hittinger C.T."/>
            <person name="Goeker M."/>
            <person name="Salamov A.A."/>
            <person name="Wisecaver J.H."/>
            <person name="Long T.M."/>
            <person name="Calvey C.H."/>
            <person name="Aerts A.L."/>
            <person name="Barry K.W."/>
            <person name="Choi C."/>
            <person name="Clum A."/>
            <person name="Coughlan A.Y."/>
            <person name="Deshpande S."/>
            <person name="Douglass A.P."/>
            <person name="Hanson S.J."/>
            <person name="Klenk H.-P."/>
            <person name="LaButti K.M."/>
            <person name="Lapidus A."/>
            <person name="Lindquist E.A."/>
            <person name="Lipzen A.M."/>
            <person name="Meier-Kolthoff J.P."/>
            <person name="Ohm R.A."/>
            <person name="Otillar R.P."/>
            <person name="Pangilinan J.L."/>
            <person name="Peng Y."/>
            <person name="Rokas A."/>
            <person name="Rosa C.A."/>
            <person name="Scheuner C."/>
            <person name="Sibirny A.A."/>
            <person name="Slot J.C."/>
            <person name="Stielow J.B."/>
            <person name="Sun H."/>
            <person name="Kurtzman C.P."/>
            <person name="Blackwell M."/>
            <person name="Grigoriev I.V."/>
            <person name="Jeffries T.W."/>
        </authorList>
    </citation>
    <scope>NUCLEOTIDE SEQUENCE [LARGE SCALE GENOMIC DNA]</scope>
    <source>
        <strain evidence="15">NRRL Y-1626</strain>
    </source>
</reference>
<dbReference type="InterPro" id="IPR012340">
    <property type="entry name" value="NA-bd_OB-fold"/>
</dbReference>
<comment type="function">
    <text evidence="11">Acts as component of the MCM2-7 complex (MCM complex) which is the replicative helicase essential for 'once per cell cycle' DNA replication initiation and elongation in eukaryotic cells. The active ATPase sites in the MCM2-7 ring are formed through the interaction surfaces of two neighboring subunits such that a critical structure of a conserved arginine finger motif is provided in trans relative to the ATP-binding site of the Walker A box of the adjacent subunit. The six ATPase active sites, however, are likely to contribute differentially to the complex helicase activity.</text>
</comment>
<evidence type="ECO:0000256" key="9">
    <source>
        <dbReference type="ARBA" id="ARBA00023242"/>
    </source>
</evidence>
<keyword evidence="4 10" id="KW-0547">Nucleotide-binding</keyword>
<name>A0A1B7TJV3_9ASCO</name>
<dbReference type="InterPro" id="IPR027417">
    <property type="entry name" value="P-loop_NTPase"/>
</dbReference>
<dbReference type="GO" id="GO:0006279">
    <property type="term" value="P:premeiotic DNA replication"/>
    <property type="evidence" value="ECO:0007669"/>
    <property type="project" value="UniProtKB-ARBA"/>
</dbReference>
<evidence type="ECO:0000256" key="4">
    <source>
        <dbReference type="ARBA" id="ARBA00022741"/>
    </source>
</evidence>
<keyword evidence="7 10" id="KW-0067">ATP-binding</keyword>
<dbReference type="GO" id="GO:0000727">
    <property type="term" value="P:double-strand break repair via break-induced replication"/>
    <property type="evidence" value="ECO:0007669"/>
    <property type="project" value="TreeGrafter"/>
</dbReference>
<dbReference type="Pfam" id="PF00493">
    <property type="entry name" value="MCM"/>
    <property type="match status" value="1"/>
</dbReference>
<evidence type="ECO:0000256" key="10">
    <source>
        <dbReference type="RuleBase" id="RU004070"/>
    </source>
</evidence>
<dbReference type="GO" id="GO:0043596">
    <property type="term" value="C:nuclear replication fork"/>
    <property type="evidence" value="ECO:0007669"/>
    <property type="project" value="UniProtKB-ARBA"/>
</dbReference>
<keyword evidence="5 11" id="KW-0378">Hydrolase</keyword>
<keyword evidence="9 11" id="KW-0539">Nucleus</keyword>
<accession>A0A1B7TJV3</accession>
<dbReference type="InterPro" id="IPR008046">
    <property type="entry name" value="Mcm3"/>
</dbReference>
<keyword evidence="3 11" id="KW-0235">DNA replication</keyword>
<dbReference type="GO" id="GO:0003697">
    <property type="term" value="F:single-stranded DNA binding"/>
    <property type="evidence" value="ECO:0007669"/>
    <property type="project" value="TreeGrafter"/>
</dbReference>
<dbReference type="OrthoDB" id="1882346at2759"/>
<proteinExistence type="inferred from homology"/>
<sequence>MADNYDSIFNDRARRFTDFLEEYSDYKSQIQAVLIHNAQLDSFNQDSSPNKVKFSCEIASHSTQEGDDCCELLHQRLVISLDDLRDFDRSFWQGMLYEPHNFIPPAEFAIQQLIQTDVFFQTTSDGLNLSFYKGAWKLSFKGAFASHNLTPRSLHSKHVNKLISIQGIVTRTSLIRPKLARSVHYADETARFHYRSYKDATTSLVTPLPGSASTAAAANNNNNSNDDGFDNNNNNQQQQQQQQGAFDTGLTSAIYPTEDSEGNKLTTEFGFSEYRDHQRITLQEMPEQSPAGQLPRQLEVIIDDPDLVDTLKCGDRVAIVGVFKSSGGGGLMDKKGVMGLQGFKTFLLANSIWPLHARSTSVQSSELITENDVEHIAKLAKYNEYVKNDNLFNLLSRSLAPSIYGHDHIKKAVLLMLLGGVEKNLDNGSHLRGDINILMVGDPSTAKSQILRFVLNTAPLAIATTGRGSSGVGLTAAVTSDKETGERRLEAGAMVLADRGIVCIDEFDKMSEIDRVAIHEVMEQQTVTIAKAGIHTTLNARCSVIAAANPINGRYDIDKDTRYNIALPDSLLSRFDLMFIVTDTTTPQRDRHISEHVLRTHRYIPPGYVEGEPIRDKLNISLAVGEDLLQEDKNTLNDDSNGVLGDIEDYENIKGLFDPNDAENQKIFEFTKELGVAFEKFNPLLHAGAKISVNNDDPNGTKIPLIVSITFLKKYIQYAKEYITPKLTDLATKEIVKTYTDLRSSDHARSAVTARTLETLIRLSSAHAKLRLSHLVEEEDAIVARDLLRFTLLKNDFKPTIKETLVSVINKNLNKKSPTKSPRKKQRIGADSPLLGKTQLEFDDLEDDKMQQIEEKLKNDLLVTPTKQREVFAEKDSNASNVTSPKRLFTSAGSAEGDENEESLEIFYHKYQASTGEIEPKRLEEFKAIFNHLMFQTDLFEPDGCDLNTLYRKVNEVYLQQHENSEPFTISEFRSVVAHLETRDVLFMDSELMKVMKL</sequence>
<keyword evidence="8 10" id="KW-0238">DNA-binding</keyword>
<evidence type="ECO:0000256" key="11">
    <source>
        <dbReference type="RuleBase" id="RU368061"/>
    </source>
</evidence>
<dbReference type="SUPFAM" id="SSF50249">
    <property type="entry name" value="Nucleic acid-binding proteins"/>
    <property type="match status" value="1"/>
</dbReference>
<dbReference type="EMBL" id="LXPE01000001">
    <property type="protein sequence ID" value="OBA29009.1"/>
    <property type="molecule type" value="Genomic_DNA"/>
</dbReference>
<dbReference type="PANTHER" id="PTHR11630:SF46">
    <property type="entry name" value="DNA REPLICATION LICENSING FACTOR MCM3-RELATED"/>
    <property type="match status" value="1"/>
</dbReference>
<dbReference type="GO" id="GO:0016787">
    <property type="term" value="F:hydrolase activity"/>
    <property type="evidence" value="ECO:0007669"/>
    <property type="project" value="UniProtKB-KW"/>
</dbReference>
<dbReference type="GO" id="GO:0003688">
    <property type="term" value="F:DNA replication origin binding"/>
    <property type="evidence" value="ECO:0007669"/>
    <property type="project" value="UniProtKB-ARBA"/>
</dbReference>
<keyword evidence="6 11" id="KW-0347">Helicase</keyword>
<evidence type="ECO:0000256" key="6">
    <source>
        <dbReference type="ARBA" id="ARBA00022806"/>
    </source>
</evidence>
<dbReference type="GO" id="GO:0006267">
    <property type="term" value="P:pre-replicative complex assembly involved in nuclear cell cycle DNA replication"/>
    <property type="evidence" value="ECO:0007669"/>
    <property type="project" value="UniProtKB-ARBA"/>
</dbReference>
<comment type="subunit">
    <text evidence="11">Component of the MCM2-7 complex.</text>
</comment>
<dbReference type="InterPro" id="IPR001208">
    <property type="entry name" value="MCM_dom"/>
</dbReference>
<dbReference type="EC" id="3.6.4.12" evidence="11"/>
<evidence type="ECO:0000256" key="3">
    <source>
        <dbReference type="ARBA" id="ARBA00022705"/>
    </source>
</evidence>
<evidence type="ECO:0000256" key="8">
    <source>
        <dbReference type="ARBA" id="ARBA00023125"/>
    </source>
</evidence>
<dbReference type="InterPro" id="IPR056575">
    <property type="entry name" value="WH_MCM3_C"/>
</dbReference>
<protein>
    <recommendedName>
        <fullName evidence="11">DNA replication licensing factor MCM3</fullName>
        <ecNumber evidence="11">3.6.4.12</ecNumber>
    </recommendedName>
</protein>
<dbReference type="PRINTS" id="PR01659">
    <property type="entry name" value="MCMPROTEIN3"/>
</dbReference>
<dbReference type="Pfam" id="PF17855">
    <property type="entry name" value="MCM_lid"/>
    <property type="match status" value="1"/>
</dbReference>
<dbReference type="PANTHER" id="PTHR11630">
    <property type="entry name" value="DNA REPLICATION LICENSING FACTOR MCM FAMILY MEMBER"/>
    <property type="match status" value="1"/>
</dbReference>
<dbReference type="PROSITE" id="PS50051">
    <property type="entry name" value="MCM_2"/>
    <property type="match status" value="1"/>
</dbReference>
<evidence type="ECO:0000256" key="12">
    <source>
        <dbReference type="SAM" id="MobiDB-lite"/>
    </source>
</evidence>
<dbReference type="InterPro" id="IPR041562">
    <property type="entry name" value="MCM_lid"/>
</dbReference>
<dbReference type="Pfam" id="PF23191">
    <property type="entry name" value="WHD_MCM3_C"/>
    <property type="match status" value="1"/>
</dbReference>
<dbReference type="PRINTS" id="PR01657">
    <property type="entry name" value="MCMFAMILY"/>
</dbReference>
<dbReference type="SUPFAM" id="SSF52540">
    <property type="entry name" value="P-loop containing nucleoside triphosphate hydrolases"/>
    <property type="match status" value="1"/>
</dbReference>
<dbReference type="GO" id="GO:0005656">
    <property type="term" value="C:nuclear pre-replicative complex"/>
    <property type="evidence" value="ECO:0007669"/>
    <property type="project" value="UniProtKB-ARBA"/>
</dbReference>
<organism evidence="14 15">
    <name type="scientific">Hanseniaspora valbyensis NRRL Y-1626</name>
    <dbReference type="NCBI Taxonomy" id="766949"/>
    <lineage>
        <taxon>Eukaryota</taxon>
        <taxon>Fungi</taxon>
        <taxon>Dikarya</taxon>
        <taxon>Ascomycota</taxon>
        <taxon>Saccharomycotina</taxon>
        <taxon>Saccharomycetes</taxon>
        <taxon>Saccharomycodales</taxon>
        <taxon>Saccharomycodaceae</taxon>
        <taxon>Hanseniaspora</taxon>
    </lineage>
</organism>
<evidence type="ECO:0000256" key="7">
    <source>
        <dbReference type="ARBA" id="ARBA00022840"/>
    </source>
</evidence>
<evidence type="ECO:0000313" key="15">
    <source>
        <dbReference type="Proteomes" id="UP000092321"/>
    </source>
</evidence>